<name>A0A8J7J023_9BACT</name>
<gene>
    <name evidence="1" type="ORF">JFN93_13965</name>
</gene>
<evidence type="ECO:0000313" key="1">
    <source>
        <dbReference type="EMBL" id="MBJ6725822.1"/>
    </source>
</evidence>
<keyword evidence="1" id="KW-0132">Cell division</keyword>
<dbReference type="GO" id="GO:0051301">
    <property type="term" value="P:cell division"/>
    <property type="evidence" value="ECO:0007669"/>
    <property type="project" value="UniProtKB-KW"/>
</dbReference>
<dbReference type="EMBL" id="JAEMHM010000011">
    <property type="protein sequence ID" value="MBJ6725822.1"/>
    <property type="molecule type" value="Genomic_DNA"/>
</dbReference>
<dbReference type="InterPro" id="IPR007838">
    <property type="entry name" value="Cell_div_ZapA-like"/>
</dbReference>
<organism evidence="1 2">
    <name type="scientific">Geomesophilobacter sediminis</name>
    <dbReference type="NCBI Taxonomy" id="2798584"/>
    <lineage>
        <taxon>Bacteria</taxon>
        <taxon>Pseudomonadati</taxon>
        <taxon>Thermodesulfobacteriota</taxon>
        <taxon>Desulfuromonadia</taxon>
        <taxon>Geobacterales</taxon>
        <taxon>Geobacteraceae</taxon>
        <taxon>Geomesophilobacter</taxon>
    </lineage>
</organism>
<sequence>MVTHTIKVLGRELQVKSDATPEEVAEVEALVNSTLDEAGIALSGADTQLVVILAMMNLAEACLKARNQVEEQQRTLHSRIQTLLSRIEVAAP</sequence>
<reference evidence="1" key="1">
    <citation type="submission" date="2020-12" db="EMBL/GenBank/DDBJ databases">
        <title>Geomonas sp. Red875, isolated from river sediment.</title>
        <authorList>
            <person name="Xu Z."/>
            <person name="Zhang Z."/>
            <person name="Masuda Y."/>
            <person name="Itoh H."/>
            <person name="Senoo K."/>
        </authorList>
    </citation>
    <scope>NUCLEOTIDE SEQUENCE</scope>
    <source>
        <strain evidence="1">Red875</strain>
    </source>
</reference>
<dbReference type="AlphaFoldDB" id="A0A8J7J023"/>
<dbReference type="SUPFAM" id="SSF102829">
    <property type="entry name" value="Cell division protein ZapA-like"/>
    <property type="match status" value="1"/>
</dbReference>
<evidence type="ECO:0000313" key="2">
    <source>
        <dbReference type="Proteomes" id="UP000636888"/>
    </source>
</evidence>
<dbReference type="RefSeq" id="WP_199384718.1">
    <property type="nucleotide sequence ID" value="NZ_JAEMHM010000011.1"/>
</dbReference>
<dbReference type="Pfam" id="PF05164">
    <property type="entry name" value="ZapA"/>
    <property type="match status" value="1"/>
</dbReference>
<protein>
    <submittedName>
        <fullName evidence="1">Cell division protein ZapA</fullName>
    </submittedName>
</protein>
<keyword evidence="1" id="KW-0131">Cell cycle</keyword>
<dbReference type="Proteomes" id="UP000636888">
    <property type="component" value="Unassembled WGS sequence"/>
</dbReference>
<accession>A0A8J7J023</accession>
<comment type="caution">
    <text evidence="1">The sequence shown here is derived from an EMBL/GenBank/DDBJ whole genome shotgun (WGS) entry which is preliminary data.</text>
</comment>
<proteinExistence type="predicted"/>
<keyword evidence="2" id="KW-1185">Reference proteome</keyword>
<dbReference type="InterPro" id="IPR036192">
    <property type="entry name" value="Cell_div_ZapA-like_sf"/>
</dbReference>